<dbReference type="RefSeq" id="WP_406854268.1">
    <property type="nucleotide sequence ID" value="NZ_CP157484.1"/>
</dbReference>
<organism evidence="2">
    <name type="scientific">Alsobacter sp. KACC 23698</name>
    <dbReference type="NCBI Taxonomy" id="3149229"/>
    <lineage>
        <taxon>Bacteria</taxon>
        <taxon>Pseudomonadati</taxon>
        <taxon>Pseudomonadota</taxon>
        <taxon>Alphaproteobacteria</taxon>
        <taxon>Hyphomicrobiales</taxon>
        <taxon>Alsobacteraceae</taxon>
        <taxon>Alsobacter</taxon>
    </lineage>
</organism>
<proteinExistence type="predicted"/>
<feature type="domain" description="Endonuclease/exonuclease/phosphatase" evidence="1">
    <location>
        <begin position="64"/>
        <end position="357"/>
    </location>
</feature>
<dbReference type="EMBL" id="CP157484">
    <property type="protein sequence ID" value="XBO37447.1"/>
    <property type="molecule type" value="Genomic_DNA"/>
</dbReference>
<dbReference type="Gene3D" id="3.60.10.10">
    <property type="entry name" value="Endonuclease/exonuclease/phosphatase"/>
    <property type="match status" value="1"/>
</dbReference>
<keyword evidence="2" id="KW-0540">Nuclease</keyword>
<accession>A0AAU7JAP4</accession>
<evidence type="ECO:0000259" key="1">
    <source>
        <dbReference type="Pfam" id="PF03372"/>
    </source>
</evidence>
<reference evidence="2" key="1">
    <citation type="submission" date="2024-05" db="EMBL/GenBank/DDBJ databases">
        <authorList>
            <person name="Kim S."/>
            <person name="Heo J."/>
            <person name="Choi H."/>
            <person name="Choi Y."/>
            <person name="Kwon S.-W."/>
            <person name="Kim Y."/>
        </authorList>
    </citation>
    <scope>NUCLEOTIDE SEQUENCE</scope>
    <source>
        <strain evidence="2">KACC 23698</strain>
    </source>
</reference>
<gene>
    <name evidence="2" type="ORF">ABEG18_17145</name>
</gene>
<dbReference type="PANTHER" id="PTHR42834:SF1">
    <property type="entry name" value="ENDONUCLEASE_EXONUCLEASE_PHOSPHATASE FAMILY PROTEIN (AFU_ORTHOLOGUE AFUA_3G09210)"/>
    <property type="match status" value="1"/>
</dbReference>
<dbReference type="Pfam" id="PF03372">
    <property type="entry name" value="Exo_endo_phos"/>
    <property type="match status" value="1"/>
</dbReference>
<evidence type="ECO:0000313" key="2">
    <source>
        <dbReference type="EMBL" id="XBO37447.1"/>
    </source>
</evidence>
<name>A0AAU7JAP4_9HYPH</name>
<sequence length="373" mass="41802">MKLRVATFNIENLSSRWRFAEAQRGDVTAAMSLAEFARPIERETAERSVGLTLEDDKRQMTALAIAESRADLICLQEVDSLRVLEAFFANYVHRMSDIRYGHFKLVEGNDRRGIDVAFAARRSLLAADQVKVTSHREATFGEFGVYGPEIAAFGIRADDRVFNRDCLMVDLQVDGAPLTLFVCHLKSMNNGKDDGRAATMPLRRAEAQAVRALVRRRFGERWREAHWIVAGDLNDYREIIGPGGSVTARIPSGLDGLVEGFGVNPVADLPVHERWTHFHRAWSETEQRIREEHVQLDYVLLSPALAARGAAVTIVRRGLPYRTPLDPRDPDRSIPSLALKGDRYPRVGWDRPKASDHCLLVVEIDLPAPSSAP</sequence>
<dbReference type="InterPro" id="IPR036691">
    <property type="entry name" value="Endo/exonu/phosph_ase_sf"/>
</dbReference>
<dbReference type="AlphaFoldDB" id="A0AAU7JAP4"/>
<dbReference type="InterPro" id="IPR005135">
    <property type="entry name" value="Endo/exonuclease/phosphatase"/>
</dbReference>
<dbReference type="SUPFAM" id="SSF56219">
    <property type="entry name" value="DNase I-like"/>
    <property type="match status" value="1"/>
</dbReference>
<dbReference type="PANTHER" id="PTHR42834">
    <property type="entry name" value="ENDONUCLEASE/EXONUCLEASE/PHOSPHATASE FAMILY PROTEIN (AFU_ORTHOLOGUE AFUA_3G09210)"/>
    <property type="match status" value="1"/>
</dbReference>
<keyword evidence="2" id="KW-0255">Endonuclease</keyword>
<dbReference type="GO" id="GO:0004519">
    <property type="term" value="F:endonuclease activity"/>
    <property type="evidence" value="ECO:0007669"/>
    <property type="project" value="UniProtKB-KW"/>
</dbReference>
<keyword evidence="2" id="KW-0378">Hydrolase</keyword>
<protein>
    <submittedName>
        <fullName evidence="2">Endonuclease/exonuclease/phosphatase family protein</fullName>
    </submittedName>
</protein>